<dbReference type="InParanoid" id="A0A517SE02"/>
<feature type="domain" description="Response regulatory" evidence="2">
    <location>
        <begin position="29"/>
        <end position="146"/>
    </location>
</feature>
<dbReference type="EC" id="3.1.4.52" evidence="4"/>
<feature type="modified residue" description="4-aspartylphosphate" evidence="1">
    <location>
        <position position="79"/>
    </location>
</feature>
<dbReference type="PANTHER" id="PTHR45228:SF1">
    <property type="entry name" value="CYCLIC DI-GMP PHOSPHODIESTERASE TM_0186"/>
    <property type="match status" value="1"/>
</dbReference>
<dbReference type="PANTHER" id="PTHR45228">
    <property type="entry name" value="CYCLIC DI-GMP PHOSPHODIESTERASE TM_0186-RELATED"/>
    <property type="match status" value="1"/>
</dbReference>
<dbReference type="GO" id="GO:0071111">
    <property type="term" value="F:cyclic-guanylate-specific phosphodiesterase activity"/>
    <property type="evidence" value="ECO:0007669"/>
    <property type="project" value="UniProtKB-EC"/>
</dbReference>
<dbReference type="SMART" id="SM00448">
    <property type="entry name" value="REC"/>
    <property type="match status" value="1"/>
</dbReference>
<dbReference type="Pfam" id="PF00072">
    <property type="entry name" value="Response_reg"/>
    <property type="match status" value="1"/>
</dbReference>
<dbReference type="GO" id="GO:0000160">
    <property type="term" value="P:phosphorelay signal transduction system"/>
    <property type="evidence" value="ECO:0007669"/>
    <property type="project" value="InterPro"/>
</dbReference>
<dbReference type="InterPro" id="IPR052020">
    <property type="entry name" value="Cyclic_di-GMP/3'3'-cGAMP_PDE"/>
</dbReference>
<dbReference type="InterPro" id="IPR037522">
    <property type="entry name" value="HD_GYP_dom"/>
</dbReference>
<evidence type="ECO:0000313" key="4">
    <source>
        <dbReference type="EMBL" id="QDT54356.1"/>
    </source>
</evidence>
<dbReference type="Proteomes" id="UP000315700">
    <property type="component" value="Chromosome"/>
</dbReference>
<protein>
    <submittedName>
        <fullName evidence="4">Cyclic di-GMP phosphodiesterase response regulator RpfG</fullName>
        <ecNumber evidence="4">3.1.4.52</ecNumber>
    </submittedName>
</protein>
<accession>A0A517SE02</accession>
<dbReference type="PROSITE" id="PS51832">
    <property type="entry name" value="HD_GYP"/>
    <property type="match status" value="1"/>
</dbReference>
<dbReference type="EMBL" id="CP036271">
    <property type="protein sequence ID" value="QDT54356.1"/>
    <property type="molecule type" value="Genomic_DNA"/>
</dbReference>
<name>A0A517SE02_9PLAN</name>
<evidence type="ECO:0000259" key="2">
    <source>
        <dbReference type="PROSITE" id="PS50110"/>
    </source>
</evidence>
<evidence type="ECO:0000256" key="1">
    <source>
        <dbReference type="PROSITE-ProRule" id="PRU00169"/>
    </source>
</evidence>
<evidence type="ECO:0000313" key="5">
    <source>
        <dbReference type="Proteomes" id="UP000315700"/>
    </source>
</evidence>
<dbReference type="SUPFAM" id="SSF109604">
    <property type="entry name" value="HD-domain/PDEase-like"/>
    <property type="match status" value="1"/>
</dbReference>
<dbReference type="CDD" id="cd00077">
    <property type="entry name" value="HDc"/>
    <property type="match status" value="1"/>
</dbReference>
<proteinExistence type="predicted"/>
<keyword evidence="1" id="KW-0597">Phosphoprotein</keyword>
<evidence type="ECO:0000259" key="3">
    <source>
        <dbReference type="PROSITE" id="PS51832"/>
    </source>
</evidence>
<dbReference type="OrthoDB" id="9759601at2"/>
<sequence>MSLAATPVRRPSLSRSSAVGRLSEISHARIAVIDDDLLNVRLIRRHMQMLGFENILGISDSVQALEQLVEFRPDVVLMDLIMPGLSGVELLTQLRAHPVLHDTPVITLTASDDRMIRLKILELGVSDFLSKPVDEMELSTRLRNVIEAKHYRDQLNHSAQSLERAVQRRIRELEASRREVVQCLARAAEYRDDHTGRHVLRVGRYTALLAAAMGMQDVVVEMIELAAQLHDVGKIGIPDQILHKPGRLDADEMTLMRKHADFGWNIIAPMAESDLQAGDDEENSQEGSSPMLMMAARIAASHHERWDGAGYPRGLAGRDIPLEARLTAVADVFDALSTPRCYKPALPLVQCFEILQSERGRHFDPAVIDACFAIRPQMEATFHELRDVEAVS</sequence>
<dbReference type="PROSITE" id="PS50110">
    <property type="entry name" value="RESPONSE_REGULATORY"/>
    <property type="match status" value="1"/>
</dbReference>
<gene>
    <name evidence="4" type="primary">rpfG_4</name>
    <name evidence="4" type="ORF">Pan44_23890</name>
</gene>
<dbReference type="InterPro" id="IPR001789">
    <property type="entry name" value="Sig_transdc_resp-reg_receiver"/>
</dbReference>
<reference evidence="4 5" key="1">
    <citation type="submission" date="2019-02" db="EMBL/GenBank/DDBJ databases">
        <title>Deep-cultivation of Planctomycetes and their phenomic and genomic characterization uncovers novel biology.</title>
        <authorList>
            <person name="Wiegand S."/>
            <person name="Jogler M."/>
            <person name="Boedeker C."/>
            <person name="Pinto D."/>
            <person name="Vollmers J."/>
            <person name="Rivas-Marin E."/>
            <person name="Kohn T."/>
            <person name="Peeters S.H."/>
            <person name="Heuer A."/>
            <person name="Rast P."/>
            <person name="Oberbeckmann S."/>
            <person name="Bunk B."/>
            <person name="Jeske O."/>
            <person name="Meyerdierks A."/>
            <person name="Storesund J.E."/>
            <person name="Kallscheuer N."/>
            <person name="Luecker S."/>
            <person name="Lage O.M."/>
            <person name="Pohl T."/>
            <person name="Merkel B.J."/>
            <person name="Hornburger P."/>
            <person name="Mueller R.-W."/>
            <person name="Bruemmer F."/>
            <person name="Labrenz M."/>
            <person name="Spormann A.M."/>
            <person name="Op den Camp H."/>
            <person name="Overmann J."/>
            <person name="Amann R."/>
            <person name="Jetten M.S.M."/>
            <person name="Mascher T."/>
            <person name="Medema M.H."/>
            <person name="Devos D.P."/>
            <person name="Kaster A.-K."/>
            <person name="Ovreas L."/>
            <person name="Rohde M."/>
            <person name="Galperin M.Y."/>
            <person name="Jogler C."/>
        </authorList>
    </citation>
    <scope>NUCLEOTIDE SEQUENCE [LARGE SCALE GENOMIC DNA]</scope>
    <source>
        <strain evidence="4 5">Pan44</strain>
    </source>
</reference>
<dbReference type="SMART" id="SM00471">
    <property type="entry name" value="HDc"/>
    <property type="match status" value="1"/>
</dbReference>
<dbReference type="Gene3D" id="1.10.3210.10">
    <property type="entry name" value="Hypothetical protein af1432"/>
    <property type="match status" value="1"/>
</dbReference>
<keyword evidence="5" id="KW-1185">Reference proteome</keyword>
<dbReference type="KEGG" id="ccos:Pan44_23890"/>
<keyword evidence="4" id="KW-0378">Hydrolase</keyword>
<organism evidence="4 5">
    <name type="scientific">Caulifigura coniformis</name>
    <dbReference type="NCBI Taxonomy" id="2527983"/>
    <lineage>
        <taxon>Bacteria</taxon>
        <taxon>Pseudomonadati</taxon>
        <taxon>Planctomycetota</taxon>
        <taxon>Planctomycetia</taxon>
        <taxon>Planctomycetales</taxon>
        <taxon>Planctomycetaceae</taxon>
        <taxon>Caulifigura</taxon>
    </lineage>
</organism>
<feature type="domain" description="HD-GYP" evidence="3">
    <location>
        <begin position="173"/>
        <end position="387"/>
    </location>
</feature>
<dbReference type="RefSeq" id="WP_145030219.1">
    <property type="nucleotide sequence ID" value="NZ_CP036271.1"/>
</dbReference>
<dbReference type="SUPFAM" id="SSF52172">
    <property type="entry name" value="CheY-like"/>
    <property type="match status" value="1"/>
</dbReference>
<dbReference type="InterPro" id="IPR011006">
    <property type="entry name" value="CheY-like_superfamily"/>
</dbReference>
<dbReference type="AlphaFoldDB" id="A0A517SE02"/>
<dbReference type="InterPro" id="IPR003607">
    <property type="entry name" value="HD/PDEase_dom"/>
</dbReference>
<dbReference type="Gene3D" id="3.40.50.2300">
    <property type="match status" value="1"/>
</dbReference>
<dbReference type="Pfam" id="PF13487">
    <property type="entry name" value="HD_5"/>
    <property type="match status" value="1"/>
</dbReference>